<dbReference type="Proteomes" id="UP000789375">
    <property type="component" value="Unassembled WGS sequence"/>
</dbReference>
<name>A0A9N9EYQ9_FUNMO</name>
<protein>
    <submittedName>
        <fullName evidence="1">8813_t:CDS:1</fullName>
    </submittedName>
</protein>
<dbReference type="AlphaFoldDB" id="A0A9N9EYQ9"/>
<reference evidence="1" key="1">
    <citation type="submission" date="2021-06" db="EMBL/GenBank/DDBJ databases">
        <authorList>
            <person name="Kallberg Y."/>
            <person name="Tangrot J."/>
            <person name="Rosling A."/>
        </authorList>
    </citation>
    <scope>NUCLEOTIDE SEQUENCE</scope>
    <source>
        <strain evidence="1">87-6 pot B 2015</strain>
    </source>
</reference>
<comment type="caution">
    <text evidence="1">The sequence shown here is derived from an EMBL/GenBank/DDBJ whole genome shotgun (WGS) entry which is preliminary data.</text>
</comment>
<proteinExistence type="predicted"/>
<sequence>LPYCEYYFLDAKGLTLIENHNFEYCSFIHQFKNLVNNQKYRIDPAHLDKIKYRKHGQNRRQRILAMKPDAEGRSYLGLSMLILFCNVEKYLIEKYIIQSEESRDATRYRKEEEIILGLI</sequence>
<gene>
    <name evidence="1" type="ORF">FMOSSE_LOCUS13617</name>
</gene>
<dbReference type="EMBL" id="CAJVPP010008404">
    <property type="protein sequence ID" value="CAG8696653.1"/>
    <property type="molecule type" value="Genomic_DNA"/>
</dbReference>
<feature type="non-terminal residue" evidence="1">
    <location>
        <position position="119"/>
    </location>
</feature>
<accession>A0A9N9EYQ9</accession>
<keyword evidence="2" id="KW-1185">Reference proteome</keyword>
<organism evidence="1 2">
    <name type="scientific">Funneliformis mosseae</name>
    <name type="common">Endomycorrhizal fungus</name>
    <name type="synonym">Glomus mosseae</name>
    <dbReference type="NCBI Taxonomy" id="27381"/>
    <lineage>
        <taxon>Eukaryota</taxon>
        <taxon>Fungi</taxon>
        <taxon>Fungi incertae sedis</taxon>
        <taxon>Mucoromycota</taxon>
        <taxon>Glomeromycotina</taxon>
        <taxon>Glomeromycetes</taxon>
        <taxon>Glomerales</taxon>
        <taxon>Glomeraceae</taxon>
        <taxon>Funneliformis</taxon>
    </lineage>
</organism>
<evidence type="ECO:0000313" key="2">
    <source>
        <dbReference type="Proteomes" id="UP000789375"/>
    </source>
</evidence>
<evidence type="ECO:0000313" key="1">
    <source>
        <dbReference type="EMBL" id="CAG8696653.1"/>
    </source>
</evidence>